<protein>
    <submittedName>
        <fullName evidence="7">MFS transporter</fullName>
    </submittedName>
</protein>
<feature type="transmembrane region" description="Helical" evidence="6">
    <location>
        <begin position="81"/>
        <end position="99"/>
    </location>
</feature>
<feature type="transmembrane region" description="Helical" evidence="6">
    <location>
        <begin position="306"/>
        <end position="330"/>
    </location>
</feature>
<dbReference type="InterPro" id="IPR036259">
    <property type="entry name" value="MFS_trans_sf"/>
</dbReference>
<dbReference type="Gene3D" id="1.20.1250.20">
    <property type="entry name" value="MFS general substrate transporter like domains"/>
    <property type="match status" value="1"/>
</dbReference>
<accession>A0AAX3EZ27</accession>
<keyword evidence="3 6" id="KW-0812">Transmembrane</keyword>
<evidence type="ECO:0000313" key="8">
    <source>
        <dbReference type="Proteomes" id="UP001164481"/>
    </source>
</evidence>
<dbReference type="GO" id="GO:0005886">
    <property type="term" value="C:plasma membrane"/>
    <property type="evidence" value="ECO:0007669"/>
    <property type="project" value="UniProtKB-SubCell"/>
</dbReference>
<evidence type="ECO:0000256" key="4">
    <source>
        <dbReference type="ARBA" id="ARBA00022989"/>
    </source>
</evidence>
<dbReference type="SUPFAM" id="SSF103473">
    <property type="entry name" value="MFS general substrate transporter"/>
    <property type="match status" value="1"/>
</dbReference>
<sequence>MRLYKRVKELLLPTQLIDKNLNIKLGFIMWSLLIFSYALFVVNWGFVTGLNGQGGNDPGILSSFFKDGDKPSSFEVQATNWAITLGRGFGSILIGWMIVKFTHKNSVVIALSLCLFAIPAPYMPSYALFVIFRTIFAIGGSTLMILFQPLVTAYFKQKTKGMLSSFSTWGYPIGAIIVLVPFAFNIESAKVVRSHWQLILLISSSLYLIPLILYLILGQRFDLYRSYVISLKEKHLKELVAKGLNYQRPTIKMFLRKKSTYKWAIFYGSWLIAVTLPFVTIRDQLPNLVLQIYNHKDVSIKEIRALALPIIALWLILFNGAIILAPYTVGLWNRLNARRKPFIITILLIGILLWIISILCFIFLVGPNLDKNAINKNIIPWSVSIPFLVLGFFAGLLLWGIQGVFLNNPHEIPENTSEKIAMQFGFIWGFGYFFFTMLLIIISLLEDFTNHNLAPWLWFSLTIIFTIIAPITWYFMSETKPDAPLIPKRKNQ</sequence>
<dbReference type="Proteomes" id="UP001164481">
    <property type="component" value="Chromosome"/>
</dbReference>
<dbReference type="Pfam" id="PF07672">
    <property type="entry name" value="MFS_Mycoplasma"/>
    <property type="match status" value="1"/>
</dbReference>
<feature type="transmembrane region" description="Helical" evidence="6">
    <location>
        <begin position="130"/>
        <end position="151"/>
    </location>
</feature>
<feature type="transmembrane region" description="Helical" evidence="6">
    <location>
        <begin position="261"/>
        <end position="281"/>
    </location>
</feature>
<evidence type="ECO:0000313" key="7">
    <source>
        <dbReference type="EMBL" id="UZW64244.1"/>
    </source>
</evidence>
<feature type="transmembrane region" description="Helical" evidence="6">
    <location>
        <begin position="378"/>
        <end position="399"/>
    </location>
</feature>
<reference evidence="7" key="1">
    <citation type="submission" date="2022-10" db="EMBL/GenBank/DDBJ databases">
        <authorList>
            <person name="Wei X."/>
        </authorList>
    </citation>
    <scope>NUCLEOTIDE SEQUENCE</scope>
    <source>
        <strain evidence="7">SD2</strain>
    </source>
</reference>
<gene>
    <name evidence="7" type="ORF">OIE46_02590</name>
</gene>
<dbReference type="AlphaFoldDB" id="A0AAX3EZ27"/>
<feature type="transmembrane region" description="Helical" evidence="6">
    <location>
        <begin position="420"/>
        <end position="444"/>
    </location>
</feature>
<feature type="transmembrane region" description="Helical" evidence="6">
    <location>
        <begin position="21"/>
        <end position="46"/>
    </location>
</feature>
<proteinExistence type="predicted"/>
<dbReference type="RefSeq" id="WP_154221741.1">
    <property type="nucleotide sequence ID" value="NZ_CP034544.1"/>
</dbReference>
<evidence type="ECO:0000256" key="5">
    <source>
        <dbReference type="ARBA" id="ARBA00023136"/>
    </source>
</evidence>
<keyword evidence="4 6" id="KW-1133">Transmembrane helix</keyword>
<feature type="transmembrane region" description="Helical" evidence="6">
    <location>
        <begin position="163"/>
        <end position="184"/>
    </location>
</feature>
<name>A0AAX3EZ27_MYCSY</name>
<dbReference type="InterPro" id="IPR011699">
    <property type="entry name" value="MFS_Mycoplasma"/>
</dbReference>
<evidence type="ECO:0000256" key="1">
    <source>
        <dbReference type="ARBA" id="ARBA00004651"/>
    </source>
</evidence>
<evidence type="ECO:0000256" key="2">
    <source>
        <dbReference type="ARBA" id="ARBA00022475"/>
    </source>
</evidence>
<feature type="transmembrane region" description="Helical" evidence="6">
    <location>
        <begin position="456"/>
        <end position="476"/>
    </location>
</feature>
<keyword evidence="5 6" id="KW-0472">Membrane</keyword>
<comment type="subcellular location">
    <subcellularLocation>
        <location evidence="1">Cell membrane</location>
        <topology evidence="1">Multi-pass membrane protein</topology>
    </subcellularLocation>
</comment>
<evidence type="ECO:0000256" key="6">
    <source>
        <dbReference type="SAM" id="Phobius"/>
    </source>
</evidence>
<feature type="transmembrane region" description="Helical" evidence="6">
    <location>
        <begin position="342"/>
        <end position="366"/>
    </location>
</feature>
<dbReference type="NCBIfam" id="NF043062">
    <property type="entry name" value="MMSYN1_0881"/>
    <property type="match status" value="1"/>
</dbReference>
<reference evidence="7" key="2">
    <citation type="submission" date="2022-11" db="EMBL/GenBank/DDBJ databases">
        <title>complete genomes of mycoplasma synoviae ZX313 strain and SD2 strain.</title>
        <authorList>
            <person name="Zhong Q."/>
        </authorList>
    </citation>
    <scope>NUCLEOTIDE SEQUENCE</scope>
    <source>
        <strain evidence="7">SD2</strain>
    </source>
</reference>
<feature type="transmembrane region" description="Helical" evidence="6">
    <location>
        <begin position="196"/>
        <end position="217"/>
    </location>
</feature>
<dbReference type="InterPro" id="IPR054938">
    <property type="entry name" value="Hexose_phos_transporter"/>
</dbReference>
<evidence type="ECO:0000256" key="3">
    <source>
        <dbReference type="ARBA" id="ARBA00022692"/>
    </source>
</evidence>
<organism evidence="7 8">
    <name type="scientific">Mycoplasmopsis synoviae</name>
    <name type="common">Mycoplasma synoviae</name>
    <dbReference type="NCBI Taxonomy" id="2109"/>
    <lineage>
        <taxon>Bacteria</taxon>
        <taxon>Bacillati</taxon>
        <taxon>Mycoplasmatota</taxon>
        <taxon>Mycoplasmoidales</taxon>
        <taxon>Metamycoplasmataceae</taxon>
        <taxon>Mycoplasmopsis</taxon>
    </lineage>
</organism>
<feature type="transmembrane region" description="Helical" evidence="6">
    <location>
        <begin position="106"/>
        <end position="124"/>
    </location>
</feature>
<keyword evidence="2" id="KW-1003">Cell membrane</keyword>
<dbReference type="EMBL" id="CP107525">
    <property type="protein sequence ID" value="UZW64244.1"/>
    <property type="molecule type" value="Genomic_DNA"/>
</dbReference>